<dbReference type="InterPro" id="IPR052221">
    <property type="entry name" value="SLC35F_Transporter"/>
</dbReference>
<feature type="transmembrane region" description="Helical" evidence="7">
    <location>
        <begin position="446"/>
        <end position="465"/>
    </location>
</feature>
<evidence type="ECO:0000256" key="2">
    <source>
        <dbReference type="ARBA" id="ARBA00007863"/>
    </source>
</evidence>
<evidence type="ECO:0000256" key="5">
    <source>
        <dbReference type="ARBA" id="ARBA00022989"/>
    </source>
</evidence>
<organism evidence="8 9">
    <name type="scientific">Pseudo-nitzschia multistriata</name>
    <dbReference type="NCBI Taxonomy" id="183589"/>
    <lineage>
        <taxon>Eukaryota</taxon>
        <taxon>Sar</taxon>
        <taxon>Stramenopiles</taxon>
        <taxon>Ochrophyta</taxon>
        <taxon>Bacillariophyta</taxon>
        <taxon>Bacillariophyceae</taxon>
        <taxon>Bacillariophycidae</taxon>
        <taxon>Bacillariales</taxon>
        <taxon>Bacillariaceae</taxon>
        <taxon>Pseudo-nitzschia</taxon>
    </lineage>
</organism>
<feature type="transmembrane region" description="Helical" evidence="7">
    <location>
        <begin position="103"/>
        <end position="122"/>
    </location>
</feature>
<dbReference type="OrthoDB" id="429955at2759"/>
<evidence type="ECO:0000256" key="1">
    <source>
        <dbReference type="ARBA" id="ARBA00004141"/>
    </source>
</evidence>
<reference evidence="8 9" key="1">
    <citation type="submission" date="2019-01" db="EMBL/GenBank/DDBJ databases">
        <authorList>
            <person name="Ferrante I. M."/>
        </authorList>
    </citation>
    <scope>NUCLEOTIDE SEQUENCE [LARGE SCALE GENOMIC DNA]</scope>
    <source>
        <strain evidence="8 9">B856</strain>
    </source>
</reference>
<evidence type="ECO:0000256" key="6">
    <source>
        <dbReference type="ARBA" id="ARBA00023136"/>
    </source>
</evidence>
<gene>
    <name evidence="8" type="ORF">PSNMU_V1.4_AUG-EV-PASAV3_0062710</name>
</gene>
<dbReference type="SUPFAM" id="SSF103481">
    <property type="entry name" value="Multidrug resistance efflux transporter EmrE"/>
    <property type="match status" value="1"/>
</dbReference>
<evidence type="ECO:0000256" key="3">
    <source>
        <dbReference type="ARBA" id="ARBA00022448"/>
    </source>
</evidence>
<evidence type="ECO:0008006" key="10">
    <source>
        <dbReference type="Google" id="ProtNLM"/>
    </source>
</evidence>
<comment type="similarity">
    <text evidence="2">Belongs to the SLC35F solute transporter family.</text>
</comment>
<dbReference type="InterPro" id="IPR009262">
    <property type="entry name" value="SLC35_F1/F2/F6"/>
</dbReference>
<keyword evidence="3" id="KW-0813">Transport</keyword>
<name>A0A448ZBJ4_9STRA</name>
<dbReference type="Pfam" id="PF06027">
    <property type="entry name" value="SLC35F"/>
    <property type="match status" value="1"/>
</dbReference>
<dbReference type="GO" id="GO:0022857">
    <property type="term" value="F:transmembrane transporter activity"/>
    <property type="evidence" value="ECO:0007669"/>
    <property type="project" value="InterPro"/>
</dbReference>
<evidence type="ECO:0000313" key="8">
    <source>
        <dbReference type="EMBL" id="VEU39422.1"/>
    </source>
</evidence>
<dbReference type="InterPro" id="IPR037185">
    <property type="entry name" value="EmrE-like"/>
</dbReference>
<feature type="transmembrane region" description="Helical" evidence="7">
    <location>
        <begin position="213"/>
        <end position="236"/>
    </location>
</feature>
<comment type="subcellular location">
    <subcellularLocation>
        <location evidence="1">Membrane</location>
        <topology evidence="1">Multi-pass membrane protein</topology>
    </subcellularLocation>
</comment>
<dbReference type="Proteomes" id="UP000291116">
    <property type="component" value="Unassembled WGS sequence"/>
</dbReference>
<keyword evidence="9" id="KW-1185">Reference proteome</keyword>
<keyword evidence="6 7" id="KW-0472">Membrane</keyword>
<dbReference type="EMBL" id="CAACVS010000222">
    <property type="protein sequence ID" value="VEU39422.1"/>
    <property type="molecule type" value="Genomic_DNA"/>
</dbReference>
<feature type="transmembrane region" description="Helical" evidence="7">
    <location>
        <begin position="342"/>
        <end position="361"/>
    </location>
</feature>
<evidence type="ECO:0000256" key="7">
    <source>
        <dbReference type="SAM" id="Phobius"/>
    </source>
</evidence>
<feature type="transmembrane region" description="Helical" evidence="7">
    <location>
        <begin position="269"/>
        <end position="287"/>
    </location>
</feature>
<feature type="transmembrane region" description="Helical" evidence="7">
    <location>
        <begin position="70"/>
        <end position="91"/>
    </location>
</feature>
<feature type="transmembrane region" description="Helical" evidence="7">
    <location>
        <begin position="392"/>
        <end position="413"/>
    </location>
</feature>
<keyword evidence="5 7" id="KW-1133">Transmembrane helix</keyword>
<protein>
    <recommendedName>
        <fullName evidence="10">EamA domain-containing protein</fullName>
    </recommendedName>
</protein>
<accession>A0A448ZBJ4</accession>
<dbReference type="PANTHER" id="PTHR14233:SF4">
    <property type="entry name" value="SOLUTE CARRIER FAMILY 35 MEMBER F2"/>
    <property type="match status" value="1"/>
</dbReference>
<dbReference type="GO" id="GO:0016020">
    <property type="term" value="C:membrane"/>
    <property type="evidence" value="ECO:0007669"/>
    <property type="project" value="UniProtKB-SubCell"/>
</dbReference>
<keyword evidence="4 7" id="KW-0812">Transmembrane</keyword>
<proteinExistence type="inferred from homology"/>
<evidence type="ECO:0000313" key="9">
    <source>
        <dbReference type="Proteomes" id="UP000291116"/>
    </source>
</evidence>
<dbReference type="PANTHER" id="PTHR14233">
    <property type="entry name" value="DUF914-RELATED"/>
    <property type="match status" value="1"/>
</dbReference>
<sequence length="534" mass="58476">MDNNYTHEEDASPAVAGMMMAQDVDTCVSTGGHGDENSKSIPSTSATMYSKCKSPYSTSEFFFRLWENRWILLLGQVLSLLLASGGAAQATLHLQCGLSAPTFAMSLVYLGLFAIHCPLLWFRRWRESKSDGLSTVESEEEVVVFDQHAYSNSNVDANGHAIASYCRPERSEERLPITVEHGEKDAVHPIHSQTTNDNISSMRVSKPLLKKTYFWYLLLAFCDTQANALTILAFRYTTLTSVTLFDSLAIPSAMILSSLFFQSTRRYQALHYLGVFLCMVGVVFNVLQDYKSDNEIIETTDSSSYTHKLRGDVCAIVGGLLYGLNDVLTEVTLSETRDTTEYLGMIGACGSIIAILQAFVLERVEIQGFLSETVGISVDGDELRACSTAEAMWLLVAFVGVTICSYLGASRFLMVSEAALFNLSLLTGDLWSVVFSVFGEKIVPRPLFFCALAAVLSGVVVYEMAPSPALEKRHGGKHSNNIVKECTEGTPIRKDGIFRETTDGGDAEVISSDSLEECGGDSNTLEIELKGIVS</sequence>
<feature type="transmembrane region" description="Helical" evidence="7">
    <location>
        <begin position="242"/>
        <end position="262"/>
    </location>
</feature>
<dbReference type="AlphaFoldDB" id="A0A448ZBJ4"/>
<evidence type="ECO:0000256" key="4">
    <source>
        <dbReference type="ARBA" id="ARBA00022692"/>
    </source>
</evidence>